<proteinExistence type="predicted"/>
<evidence type="ECO:0000313" key="3">
    <source>
        <dbReference type="Proteomes" id="UP000218231"/>
    </source>
</evidence>
<sequence length="84" mass="8685">MALRIRAALPAFKSPSISVSVVRCRMQPCSTDSSLNARLKGTSGSTRKHSRNVETPAVAKRSGCSLMAAPPATWRGPSGSSAAG</sequence>
<comment type="caution">
    <text evidence="2">The sequence shown here is derived from an EMBL/GenBank/DDBJ whole genome shotgun (WGS) entry which is preliminary data.</text>
</comment>
<reference evidence="2 3" key="1">
    <citation type="journal article" date="2017" name="Curr. Biol.">
        <title>Genome architecture and evolution of a unichromosomal asexual nematode.</title>
        <authorList>
            <person name="Fradin H."/>
            <person name="Zegar C."/>
            <person name="Gutwein M."/>
            <person name="Lucas J."/>
            <person name="Kovtun M."/>
            <person name="Corcoran D."/>
            <person name="Baugh L.R."/>
            <person name="Kiontke K."/>
            <person name="Gunsalus K."/>
            <person name="Fitch D.H."/>
            <person name="Piano F."/>
        </authorList>
    </citation>
    <scope>NUCLEOTIDE SEQUENCE [LARGE SCALE GENOMIC DNA]</scope>
    <source>
        <strain evidence="2">PF1309</strain>
    </source>
</reference>
<dbReference type="EMBL" id="LIAE01004484">
    <property type="protein sequence ID" value="PAV93755.1"/>
    <property type="molecule type" value="Genomic_DNA"/>
</dbReference>
<organism evidence="2 3">
    <name type="scientific">Diploscapter pachys</name>
    <dbReference type="NCBI Taxonomy" id="2018661"/>
    <lineage>
        <taxon>Eukaryota</taxon>
        <taxon>Metazoa</taxon>
        <taxon>Ecdysozoa</taxon>
        <taxon>Nematoda</taxon>
        <taxon>Chromadorea</taxon>
        <taxon>Rhabditida</taxon>
        <taxon>Rhabditina</taxon>
        <taxon>Rhabditomorpha</taxon>
        <taxon>Rhabditoidea</taxon>
        <taxon>Rhabditidae</taxon>
        <taxon>Diploscapter</taxon>
    </lineage>
</organism>
<dbReference type="AlphaFoldDB" id="A0A2A2M621"/>
<keyword evidence="3" id="KW-1185">Reference proteome</keyword>
<feature type="region of interest" description="Disordered" evidence="1">
    <location>
        <begin position="33"/>
        <end position="59"/>
    </location>
</feature>
<protein>
    <submittedName>
        <fullName evidence="2">Uncharacterized protein</fullName>
    </submittedName>
</protein>
<accession>A0A2A2M621</accession>
<evidence type="ECO:0000256" key="1">
    <source>
        <dbReference type="SAM" id="MobiDB-lite"/>
    </source>
</evidence>
<gene>
    <name evidence="2" type="ORF">WR25_01923</name>
</gene>
<dbReference type="Proteomes" id="UP000218231">
    <property type="component" value="Unassembled WGS sequence"/>
</dbReference>
<name>A0A2A2M621_9BILA</name>
<evidence type="ECO:0000313" key="2">
    <source>
        <dbReference type="EMBL" id="PAV93755.1"/>
    </source>
</evidence>